<feature type="domain" description="DUF2460" evidence="1">
    <location>
        <begin position="5"/>
        <end position="180"/>
    </location>
</feature>
<proteinExistence type="predicted"/>
<dbReference type="InterPro" id="IPR011740">
    <property type="entry name" value="DUF2460"/>
</dbReference>
<dbReference type="OrthoDB" id="1685145at2"/>
<protein>
    <recommendedName>
        <fullName evidence="1">DUF2460 domain-containing protein</fullName>
    </recommendedName>
</protein>
<dbReference type="Proteomes" id="UP000272706">
    <property type="component" value="Unassembled WGS sequence"/>
</dbReference>
<dbReference type="Pfam" id="PF09343">
    <property type="entry name" value="DUF2460"/>
    <property type="match status" value="1"/>
</dbReference>
<sequence length="203" mass="22255">MVDTVAINNKFALDARMGPSFQTTVIALMGGYEDRNQDWQVALWRYDVSLNHRPLSEIRAFLSHILGRRGAANSFPLRDPLDNTLTDENIGTGDGVTAAFQIKKTYSDSDRPYVRPITIVSNLVVKVAGVTKTVTTHYTQTDGVITFTGGNIPTAGQAITVSCDWLVRVRYMADYNPISLPIGPDTATPFASAGPFTLMEVLR</sequence>
<dbReference type="EMBL" id="QZWZ01000024">
    <property type="protein sequence ID" value="RJT32803.1"/>
    <property type="molecule type" value="Genomic_DNA"/>
</dbReference>
<name>A0A3A5KJN9_9HYPH</name>
<evidence type="ECO:0000259" key="1">
    <source>
        <dbReference type="Pfam" id="PF09343"/>
    </source>
</evidence>
<gene>
    <name evidence="2" type="ORF">D3227_25730</name>
</gene>
<evidence type="ECO:0000313" key="3">
    <source>
        <dbReference type="Proteomes" id="UP000272706"/>
    </source>
</evidence>
<keyword evidence="3" id="KW-1185">Reference proteome</keyword>
<accession>A0A3A5KJN9</accession>
<dbReference type="AlphaFoldDB" id="A0A3A5KJN9"/>
<evidence type="ECO:0000313" key="2">
    <source>
        <dbReference type="EMBL" id="RJT32803.1"/>
    </source>
</evidence>
<reference evidence="2 3" key="1">
    <citation type="submission" date="2018-09" db="EMBL/GenBank/DDBJ databases">
        <title>Mesorhizobium carmichaelinearum sp. nov. isolated from Carmichaelinea spp. root nodules in New Zealand.</title>
        <authorList>
            <person name="De Meyer S.E."/>
        </authorList>
    </citation>
    <scope>NUCLEOTIDE SEQUENCE [LARGE SCALE GENOMIC DNA]</scope>
    <source>
        <strain evidence="2 3">ICMP19557</strain>
    </source>
</reference>
<comment type="caution">
    <text evidence="2">The sequence shown here is derived from an EMBL/GenBank/DDBJ whole genome shotgun (WGS) entry which is preliminary data.</text>
</comment>
<organism evidence="2 3">
    <name type="scientific">Mesorhizobium waimense</name>
    <dbReference type="NCBI Taxonomy" id="1300307"/>
    <lineage>
        <taxon>Bacteria</taxon>
        <taxon>Pseudomonadati</taxon>
        <taxon>Pseudomonadota</taxon>
        <taxon>Alphaproteobacteria</taxon>
        <taxon>Hyphomicrobiales</taxon>
        <taxon>Phyllobacteriaceae</taxon>
        <taxon>Mesorhizobium</taxon>
    </lineage>
</organism>
<dbReference type="RefSeq" id="WP_120017087.1">
    <property type="nucleotide sequence ID" value="NZ_QZWZ01000024.1"/>
</dbReference>